<reference evidence="2 5" key="1">
    <citation type="submission" date="2017-01" db="EMBL/GenBank/DDBJ databases">
        <title>Complete genome sequence of Haloterrigena daqingensis type strain (JX313T).</title>
        <authorList>
            <person name="Shuang W."/>
        </authorList>
    </citation>
    <scope>NUCLEOTIDE SEQUENCE [LARGE SCALE GENOMIC DNA]</scope>
    <source>
        <strain evidence="2 5">JX313</strain>
    </source>
</reference>
<dbReference type="GO" id="GO:0016787">
    <property type="term" value="F:hydrolase activity"/>
    <property type="evidence" value="ECO:0007669"/>
    <property type="project" value="UniProtKB-KW"/>
</dbReference>
<name>A0A1N6Z4H5_9EURY</name>
<evidence type="ECO:0000313" key="4">
    <source>
        <dbReference type="Proteomes" id="UP000185687"/>
    </source>
</evidence>
<feature type="domain" description="Metallo-beta-lactamase" evidence="1">
    <location>
        <begin position="31"/>
        <end position="246"/>
    </location>
</feature>
<evidence type="ECO:0000259" key="1">
    <source>
        <dbReference type="SMART" id="SM00849"/>
    </source>
</evidence>
<dbReference type="RefSeq" id="WP_076578934.1">
    <property type="nucleotide sequence ID" value="NZ_CP019327.1"/>
</dbReference>
<dbReference type="Proteomes" id="UP000187321">
    <property type="component" value="Chromosome"/>
</dbReference>
<dbReference type="AlphaFoldDB" id="A0A1N6Z4H5"/>
<dbReference type="InterPro" id="IPR036866">
    <property type="entry name" value="RibonucZ/Hydroxyglut_hydro"/>
</dbReference>
<accession>A0A1N6Z4H5</accession>
<sequence>MTTDADGAVRGKYAFSTLHRLEFDVPWPPKHVAAYLLDGPEPILIDAGRQTDASEATLERSLAEFGYSPADIDHVLVTHAHSDHIGQVPTLSDAGATIHGPAASLERLERDPETVRSTVRETARSTGYTGEDLEEIVDSEVDSFHRDRRLLDPATTQPIEPGTMVSIGTHEFRAFGTPGHEQNHLSYEVDLEGTTALFSGDALIEPFRAGTFHAGIDRGAYEGVDRYYDAMDRFLETSATHAFPGHGPTFTEPKRVATRTRERLDRLLEETLAALERVEPATPLEIAVERAGSVQYTAPVMDTLGALGTLENRGLVAYDCEDGARIYRRRD</sequence>
<dbReference type="InterPro" id="IPR050855">
    <property type="entry name" value="NDM-1-like"/>
</dbReference>
<organism evidence="3 4">
    <name type="scientific">Natronorubrum daqingense</name>
    <dbReference type="NCBI Taxonomy" id="588898"/>
    <lineage>
        <taxon>Archaea</taxon>
        <taxon>Methanobacteriati</taxon>
        <taxon>Methanobacteriota</taxon>
        <taxon>Stenosarchaea group</taxon>
        <taxon>Halobacteria</taxon>
        <taxon>Halobacteriales</taxon>
        <taxon>Natrialbaceae</taxon>
        <taxon>Natronorubrum</taxon>
    </lineage>
</organism>
<dbReference type="Pfam" id="PF00753">
    <property type="entry name" value="Lactamase_B"/>
    <property type="match status" value="1"/>
</dbReference>
<dbReference type="PANTHER" id="PTHR42951">
    <property type="entry name" value="METALLO-BETA-LACTAMASE DOMAIN-CONTAINING"/>
    <property type="match status" value="1"/>
</dbReference>
<dbReference type="Proteomes" id="UP000185687">
    <property type="component" value="Unassembled WGS sequence"/>
</dbReference>
<evidence type="ECO:0000313" key="2">
    <source>
        <dbReference type="EMBL" id="APX95464.1"/>
    </source>
</evidence>
<evidence type="ECO:0000313" key="3">
    <source>
        <dbReference type="EMBL" id="SIR21748.1"/>
    </source>
</evidence>
<reference evidence="3 4" key="2">
    <citation type="submission" date="2017-01" db="EMBL/GenBank/DDBJ databases">
        <authorList>
            <person name="Mah S.A."/>
            <person name="Swanson W.J."/>
            <person name="Moy G.W."/>
            <person name="Vacquier V.D."/>
        </authorList>
    </citation>
    <scope>NUCLEOTIDE SEQUENCE [LARGE SCALE GENOMIC DNA]</scope>
    <source>
        <strain evidence="3 4">CGMCC 1.8909</strain>
    </source>
</reference>
<protein>
    <submittedName>
        <fullName evidence="3">Glyoxylase, beta-lactamase superfamily II</fullName>
    </submittedName>
    <submittedName>
        <fullName evidence="2">MBL fold metallo-hydrolase</fullName>
    </submittedName>
</protein>
<keyword evidence="2" id="KW-0378">Hydrolase</keyword>
<keyword evidence="4" id="KW-1185">Reference proteome</keyword>
<gene>
    <name evidence="2" type="ORF">BB347_01890</name>
    <name evidence="3" type="ORF">SAMN05421809_0676</name>
</gene>
<dbReference type="SMART" id="SM00849">
    <property type="entry name" value="Lactamase_B"/>
    <property type="match status" value="1"/>
</dbReference>
<dbReference type="OrthoDB" id="205181at2157"/>
<dbReference type="STRING" id="588898.BB347_01890"/>
<evidence type="ECO:0000313" key="5">
    <source>
        <dbReference type="Proteomes" id="UP000187321"/>
    </source>
</evidence>
<dbReference type="InterPro" id="IPR001279">
    <property type="entry name" value="Metallo-B-lactamas"/>
</dbReference>
<dbReference type="EMBL" id="CP019327">
    <property type="protein sequence ID" value="APX95464.1"/>
    <property type="molecule type" value="Genomic_DNA"/>
</dbReference>
<proteinExistence type="predicted"/>
<dbReference type="Gene3D" id="3.60.15.10">
    <property type="entry name" value="Ribonuclease Z/Hydroxyacylglutathione hydrolase-like"/>
    <property type="match status" value="1"/>
</dbReference>
<dbReference type="EMBL" id="FTNP01000001">
    <property type="protein sequence ID" value="SIR21748.1"/>
    <property type="molecule type" value="Genomic_DNA"/>
</dbReference>
<dbReference type="KEGG" id="hda:BB347_01890"/>
<dbReference type="GeneID" id="30954655"/>
<dbReference type="SUPFAM" id="SSF56281">
    <property type="entry name" value="Metallo-hydrolase/oxidoreductase"/>
    <property type="match status" value="1"/>
</dbReference>